<sequence length="288" mass="33881">MKRLKVKNDFIFQRIFGQPENKEILISFLNAVLELEGDKQLEDIEIIENTRLKKEGINDKLGILDIRAKTMLGEHINIEVQLVNQYNMDKRTIFYWSKIFTEQLKEGQPFNELKKTITINILDFSYIDVDSYSTVFHLWEDRHKDCKLTDIMEVRFIELPKFRRAKPDLGKPLDRWLVFIEDSPEEVLEMAMREEPAIARAEEVLQYLGSFDEIRRYYEAREMAVHDEITRITGARQEGLQEGRQEGRKEGVLQSRVDIVKNMRSQGIKDDDIAKLTGLTIQEIKAIK</sequence>
<dbReference type="Pfam" id="PF12784">
    <property type="entry name" value="PDDEXK_2"/>
    <property type="match status" value="1"/>
</dbReference>
<dbReference type="OrthoDB" id="2973070at2"/>
<dbReference type="PANTHER" id="PTHR41317:SF1">
    <property type="entry name" value="PD-(D_E)XK NUCLEASE FAMILY TRANSPOSASE"/>
    <property type="match status" value="1"/>
</dbReference>
<dbReference type="NCBIfam" id="TIGR01784">
    <property type="entry name" value="T_den_put_tspse"/>
    <property type="match status" value="1"/>
</dbReference>
<name>A0A369ACG3_9FIRM</name>
<dbReference type="Proteomes" id="UP000253034">
    <property type="component" value="Unassembled WGS sequence"/>
</dbReference>
<evidence type="ECO:0000313" key="2">
    <source>
        <dbReference type="Proteomes" id="UP000253034"/>
    </source>
</evidence>
<evidence type="ECO:0000313" key="1">
    <source>
        <dbReference type="EMBL" id="RCX06863.1"/>
    </source>
</evidence>
<dbReference type="InterPro" id="IPR010106">
    <property type="entry name" value="RpnA"/>
</dbReference>
<reference evidence="1 2" key="1">
    <citation type="submission" date="2018-07" db="EMBL/GenBank/DDBJ databases">
        <title>Genomic Encyclopedia of Type Strains, Phase IV (KMG-IV): sequencing the most valuable type-strain genomes for metagenomic binning, comparative biology and taxonomic classification.</title>
        <authorList>
            <person name="Goeker M."/>
        </authorList>
    </citation>
    <scope>NUCLEOTIDE SEQUENCE [LARGE SCALE GENOMIC DNA]</scope>
    <source>
        <strain evidence="1 2">DSM 27016</strain>
    </source>
</reference>
<dbReference type="PANTHER" id="PTHR41317">
    <property type="entry name" value="PD-(D_E)XK NUCLEASE FAMILY TRANSPOSASE"/>
    <property type="match status" value="1"/>
</dbReference>
<dbReference type="RefSeq" id="WP_114300507.1">
    <property type="nucleotide sequence ID" value="NZ_QPJT01000069.1"/>
</dbReference>
<comment type="caution">
    <text evidence="1">The sequence shown here is derived from an EMBL/GenBank/DDBJ whole genome shotgun (WGS) entry which is preliminary data.</text>
</comment>
<keyword evidence="2" id="KW-1185">Reference proteome</keyword>
<protein>
    <submittedName>
        <fullName evidence="1">Putative transposase/invertase (TIGR01784 family)</fullName>
    </submittedName>
</protein>
<dbReference type="EMBL" id="QPJT01000069">
    <property type="protein sequence ID" value="RCX06863.1"/>
    <property type="molecule type" value="Genomic_DNA"/>
</dbReference>
<gene>
    <name evidence="1" type="ORF">DFR58_1691</name>
</gene>
<organism evidence="1 2">
    <name type="scientific">Anaerobacterium chartisolvens</name>
    <dbReference type="NCBI Taxonomy" id="1297424"/>
    <lineage>
        <taxon>Bacteria</taxon>
        <taxon>Bacillati</taxon>
        <taxon>Bacillota</taxon>
        <taxon>Clostridia</taxon>
        <taxon>Eubacteriales</taxon>
        <taxon>Oscillospiraceae</taxon>
        <taxon>Anaerobacterium</taxon>
    </lineage>
</organism>
<proteinExistence type="predicted"/>
<dbReference type="AlphaFoldDB" id="A0A369ACG3"/>
<accession>A0A369ACG3</accession>